<name>D6X897_STRE2</name>
<dbReference type="eggNOG" id="COG1917">
    <property type="taxonomic scope" value="Bacteria"/>
</dbReference>
<dbReference type="InterPro" id="IPR014710">
    <property type="entry name" value="RmlC-like_jellyroll"/>
</dbReference>
<dbReference type="SUPFAM" id="SSF51182">
    <property type="entry name" value="RmlC-like cupins"/>
    <property type="match status" value="1"/>
</dbReference>
<comment type="similarity">
    <text evidence="2">Belongs to the ectoine synthase family.</text>
</comment>
<evidence type="ECO:0000256" key="6">
    <source>
        <dbReference type="ARBA" id="ARBA00033271"/>
    </source>
</evidence>
<dbReference type="HOGENOM" id="CLU_154525_0_0_11"/>
<dbReference type="EC" id="4.2.1.108" evidence="3"/>
<reference evidence="9" key="1">
    <citation type="submission" date="2008-02" db="EMBL/GenBank/DDBJ databases">
        <authorList>
            <consortium name="The Broad Institute Genome Sequencing Platform"/>
            <person name="Fischbach M."/>
            <person name="Ward D."/>
            <person name="Young S."/>
            <person name="Jaffe D."/>
            <person name="Gnerre S."/>
            <person name="Berlin A."/>
            <person name="Heiman D."/>
            <person name="Hepburn T."/>
            <person name="Sykes S."/>
            <person name="Alvarado L."/>
            <person name="Kodira C.D."/>
            <person name="Straight P."/>
            <person name="Clardy J."/>
            <person name="Hung D."/>
            <person name="Kolter R."/>
            <person name="Mekalanos J."/>
            <person name="Walker S."/>
            <person name="Walsh C.T."/>
            <person name="Lander E."/>
            <person name="Galagan J."/>
            <person name="Nusbaum C."/>
            <person name="Birren B."/>
        </authorList>
    </citation>
    <scope>NUCLEOTIDE SEQUENCE [LARGE SCALE GENOMIC DNA]</scope>
    <source>
        <strain evidence="9">ATCC 25486 / DSM 40338 / CBS 914.69 / JCM 4507 / NBRC 13074 / NRRL 2958 / 5647</strain>
    </source>
</reference>
<dbReference type="InterPro" id="IPR010462">
    <property type="entry name" value="Ectoine_synth"/>
</dbReference>
<evidence type="ECO:0000256" key="1">
    <source>
        <dbReference type="ARBA" id="ARBA00005181"/>
    </source>
</evidence>
<dbReference type="GO" id="GO:0033990">
    <property type="term" value="F:ectoine synthase activity"/>
    <property type="evidence" value="ECO:0007669"/>
    <property type="project" value="UniProtKB-EC"/>
</dbReference>
<dbReference type="PANTHER" id="PTHR39289">
    <property type="match status" value="1"/>
</dbReference>
<dbReference type="InterPro" id="IPR011051">
    <property type="entry name" value="RmlC_Cupin_sf"/>
</dbReference>
<evidence type="ECO:0000313" key="9">
    <source>
        <dbReference type="Proteomes" id="UP000002805"/>
    </source>
</evidence>
<reference evidence="9" key="2">
    <citation type="submission" date="2009-10" db="EMBL/GenBank/DDBJ databases">
        <title>The genome sequence of Streptomyces pristinaespiralis strain ATCC 25486.</title>
        <authorList>
            <consortium name="The Broad Institute Genome Sequencing Platform"/>
            <consortium name="Broad Institute Microbial Sequencing Center"/>
            <person name="Fischbach M."/>
            <person name="Godfrey P."/>
            <person name="Ward D."/>
            <person name="Young S."/>
            <person name="Zeng Q."/>
            <person name="Koehrsen M."/>
            <person name="Alvarado L."/>
            <person name="Berlin A.M."/>
            <person name="Bochicchio J."/>
            <person name="Borenstein D."/>
            <person name="Chapman S.B."/>
            <person name="Chen Z."/>
            <person name="Engels R."/>
            <person name="Freedman E."/>
            <person name="Gellesch M."/>
            <person name="Goldberg J."/>
            <person name="Griggs A."/>
            <person name="Gujja S."/>
            <person name="Heilman E.R."/>
            <person name="Heiman D.I."/>
            <person name="Hepburn T.A."/>
            <person name="Howarth C."/>
            <person name="Jen D."/>
            <person name="Larson L."/>
            <person name="Lewis B."/>
            <person name="Mehta T."/>
            <person name="Park D."/>
            <person name="Pearson M."/>
            <person name="Richards J."/>
            <person name="Roberts A."/>
            <person name="Saif S."/>
            <person name="Shea T.D."/>
            <person name="Shenoy N."/>
            <person name="Sisk P."/>
            <person name="Stolte C."/>
            <person name="Sykes S.N."/>
            <person name="Thomson T."/>
            <person name="Walk T."/>
            <person name="White J."/>
            <person name="Yandava C."/>
            <person name="Straight P."/>
            <person name="Clardy J."/>
            <person name="Hung D."/>
            <person name="Kolter R."/>
            <person name="Mekalanos J."/>
            <person name="Walker S."/>
            <person name="Walsh C.T."/>
            <person name="Wieland-Brown L.C."/>
            <person name="Haas B."/>
            <person name="Nusbaum C."/>
            <person name="Birren B."/>
        </authorList>
    </citation>
    <scope>NUCLEOTIDE SEQUENCE [LARGE SCALE GENOMIC DNA]</scope>
    <source>
        <strain evidence="9">ATCC 25486 / DSM 40338 / CBS 914.69 / JCM 4507 / NBRC 13074 / NRRL 2958 / 5647</strain>
    </source>
</reference>
<dbReference type="GO" id="GO:0019491">
    <property type="term" value="P:ectoine biosynthetic process"/>
    <property type="evidence" value="ECO:0007669"/>
    <property type="project" value="UniProtKB-UniPathway"/>
</dbReference>
<accession>D6X897</accession>
<dbReference type="NCBIfam" id="NF009806">
    <property type="entry name" value="PRK13290.1"/>
    <property type="match status" value="1"/>
</dbReference>
<evidence type="ECO:0000256" key="5">
    <source>
        <dbReference type="ARBA" id="ARBA00023239"/>
    </source>
</evidence>
<protein>
    <recommendedName>
        <fullName evidence="4">L-ectoine synthase</fullName>
        <ecNumber evidence="3">4.2.1.108</ecNumber>
    </recommendedName>
    <alternativeName>
        <fullName evidence="6">N-acetyldiaminobutyrate dehydratase</fullName>
    </alternativeName>
</protein>
<dbReference type="EMBL" id="CM000950">
    <property type="protein sequence ID" value="EFH32282.1"/>
    <property type="molecule type" value="Genomic_DNA"/>
</dbReference>
<dbReference type="AlphaFoldDB" id="D6X897"/>
<sequence>MTMIIRDIEDVKTVDWGNGVSRRFLLASDGVGYSLTDTVVLAGTKSRLEYRNHLEACYCIAGSGEVIELDGTSHPITPGRMYALDQHDAHYLVASPHEDLRLVCVFSPALNGDETHSLDEHVSSAY</sequence>
<dbReference type="CDD" id="cd06978">
    <property type="entry name" value="cupin_EctC"/>
    <property type="match status" value="1"/>
</dbReference>
<dbReference type="Proteomes" id="UP000002805">
    <property type="component" value="Chromosome"/>
</dbReference>
<dbReference type="Pfam" id="PF06339">
    <property type="entry name" value="Ectoine_synth"/>
    <property type="match status" value="1"/>
</dbReference>
<evidence type="ECO:0000313" key="8">
    <source>
        <dbReference type="EMBL" id="EFH32282.1"/>
    </source>
</evidence>
<dbReference type="Gene3D" id="2.60.120.10">
    <property type="entry name" value="Jelly Rolls"/>
    <property type="match status" value="1"/>
</dbReference>
<evidence type="ECO:0000256" key="3">
    <source>
        <dbReference type="ARBA" id="ARBA00013192"/>
    </source>
</evidence>
<dbReference type="PANTHER" id="PTHR39289:SF1">
    <property type="entry name" value="L-ECTOINE SYNTHASE"/>
    <property type="match status" value="1"/>
</dbReference>
<comment type="catalytic activity">
    <reaction evidence="7">
        <text>(2S)-4-acetamido-2-aminobutanoate = L-ectoine + H2O</text>
        <dbReference type="Rhea" id="RHEA:17281"/>
        <dbReference type="ChEBI" id="CHEBI:15377"/>
        <dbReference type="ChEBI" id="CHEBI:58515"/>
        <dbReference type="ChEBI" id="CHEBI:58929"/>
        <dbReference type="EC" id="4.2.1.108"/>
    </reaction>
</comment>
<organism evidence="8 9">
    <name type="scientific">Streptomyces pristinaespiralis (strain ATCC 25486 / DSM 40338 / CBS 914.69 / JCM 4507 / KCC S-0507 / NBRC 13074 / NRRL 2958 / 5647)</name>
    <dbReference type="NCBI Taxonomy" id="457429"/>
    <lineage>
        <taxon>Bacteria</taxon>
        <taxon>Bacillati</taxon>
        <taxon>Actinomycetota</taxon>
        <taxon>Actinomycetes</taxon>
        <taxon>Kitasatosporales</taxon>
        <taxon>Streptomycetaceae</taxon>
        <taxon>Streptomyces</taxon>
    </lineage>
</organism>
<evidence type="ECO:0000256" key="7">
    <source>
        <dbReference type="ARBA" id="ARBA00048714"/>
    </source>
</evidence>
<gene>
    <name evidence="8" type="ORF">SSDG_07549</name>
</gene>
<evidence type="ECO:0000256" key="2">
    <source>
        <dbReference type="ARBA" id="ARBA00009637"/>
    </source>
</evidence>
<keyword evidence="9" id="KW-1185">Reference proteome</keyword>
<dbReference type="UniPathway" id="UPA00067">
    <property type="reaction ID" value="UER00123"/>
</dbReference>
<comment type="pathway">
    <text evidence="1">Amine and polyamine biosynthesis; ectoine biosynthesis; L-ectoine from L-aspartate 4-semialdehyde: step 3/3.</text>
</comment>
<evidence type="ECO:0000256" key="4">
    <source>
        <dbReference type="ARBA" id="ARBA00019707"/>
    </source>
</evidence>
<proteinExistence type="inferred from homology"/>
<keyword evidence="5" id="KW-0456">Lyase</keyword>